<dbReference type="Pfam" id="PF02597">
    <property type="entry name" value="ThiS"/>
    <property type="match status" value="1"/>
</dbReference>
<dbReference type="InterPro" id="IPR012675">
    <property type="entry name" value="Beta-grasp_dom_sf"/>
</dbReference>
<reference evidence="1 2" key="1">
    <citation type="submission" date="2019-02" db="EMBL/GenBank/DDBJ databases">
        <title>Isolation and identification of novel species under the genus Muribaculum.</title>
        <authorList>
            <person name="Miyake S."/>
            <person name="Ding Y."/>
            <person name="Low A."/>
            <person name="Soh M."/>
            <person name="Seedorf H."/>
        </authorList>
    </citation>
    <scope>NUCLEOTIDE SEQUENCE [LARGE SCALE GENOMIC DNA]</scope>
    <source>
        <strain evidence="1 2">TLL-A4</strain>
    </source>
</reference>
<dbReference type="RefSeq" id="WP_136409936.1">
    <property type="nucleotide sequence ID" value="NZ_CP039393.1"/>
</dbReference>
<organism evidence="1 2">
    <name type="scientific">Muribaculum gordoncarteri</name>
    <dbReference type="NCBI Taxonomy" id="2530390"/>
    <lineage>
        <taxon>Bacteria</taxon>
        <taxon>Pseudomonadati</taxon>
        <taxon>Bacteroidota</taxon>
        <taxon>Bacteroidia</taxon>
        <taxon>Bacteroidales</taxon>
        <taxon>Muribaculaceae</taxon>
        <taxon>Muribaculum</taxon>
    </lineage>
</organism>
<dbReference type="InterPro" id="IPR010035">
    <property type="entry name" value="Thi_S"/>
</dbReference>
<dbReference type="SUPFAM" id="SSF54285">
    <property type="entry name" value="MoaD/ThiS"/>
    <property type="match status" value="1"/>
</dbReference>
<evidence type="ECO:0000313" key="1">
    <source>
        <dbReference type="EMBL" id="QCD35128.1"/>
    </source>
</evidence>
<proteinExistence type="predicted"/>
<gene>
    <name evidence="1" type="primary">thiS</name>
    <name evidence="1" type="ORF">E7746_04135</name>
</gene>
<keyword evidence="2" id="KW-1185">Reference proteome</keyword>
<dbReference type="Proteomes" id="UP000297031">
    <property type="component" value="Chromosome"/>
</dbReference>
<accession>A0A4P7VNX4</accession>
<dbReference type="CDD" id="cd00565">
    <property type="entry name" value="Ubl_ThiS"/>
    <property type="match status" value="1"/>
</dbReference>
<name>A0A4P7VNX4_9BACT</name>
<protein>
    <submittedName>
        <fullName evidence="1">Sulfur carrier protein ThiS</fullName>
    </submittedName>
</protein>
<sequence>MEIKINDKSVTVPEGTTLQGALNLNGIAPDGIATGLNGNVVPMIERDTTELHEGDSIIIIKPFYGG</sequence>
<dbReference type="EMBL" id="CP039393">
    <property type="protein sequence ID" value="QCD35128.1"/>
    <property type="molecule type" value="Genomic_DNA"/>
</dbReference>
<dbReference type="KEGG" id="mgod:E7746_04135"/>
<evidence type="ECO:0000313" key="2">
    <source>
        <dbReference type="Proteomes" id="UP000297031"/>
    </source>
</evidence>
<dbReference type="InterPro" id="IPR016155">
    <property type="entry name" value="Mopterin_synth/thiamin_S_b"/>
</dbReference>
<dbReference type="NCBIfam" id="TIGR01683">
    <property type="entry name" value="thiS"/>
    <property type="match status" value="1"/>
</dbReference>
<dbReference type="Gene3D" id="3.10.20.30">
    <property type="match status" value="1"/>
</dbReference>
<dbReference type="InterPro" id="IPR003749">
    <property type="entry name" value="ThiS/MoaD-like"/>
</dbReference>
<dbReference type="AlphaFoldDB" id="A0A4P7VNX4"/>
<dbReference type="OrthoDB" id="1525151at2"/>